<dbReference type="AlphaFoldDB" id="W7Z8X4"/>
<name>W7Z8X4_9BACL</name>
<dbReference type="Proteomes" id="UP000019364">
    <property type="component" value="Unassembled WGS sequence"/>
</dbReference>
<sequence length="71" mass="8666">MREMKKRFSYHSTWDDKYFDGEISIGQTYDEYTHKIVDLVNDWNERYDSEYIVVNDDYTLAMKSGKIKRIL</sequence>
<keyword evidence="2" id="KW-1185">Reference proteome</keyword>
<organism evidence="1 2">
    <name type="scientific">Paenibacillus pini JCM 16418</name>
    <dbReference type="NCBI Taxonomy" id="1236976"/>
    <lineage>
        <taxon>Bacteria</taxon>
        <taxon>Bacillati</taxon>
        <taxon>Bacillota</taxon>
        <taxon>Bacilli</taxon>
        <taxon>Bacillales</taxon>
        <taxon>Paenibacillaceae</taxon>
        <taxon>Paenibacillus</taxon>
    </lineage>
</organism>
<accession>W7Z8X4</accession>
<dbReference type="RefSeq" id="WP_036653813.1">
    <property type="nucleotide sequence ID" value="NZ_BAVZ01000052.1"/>
</dbReference>
<gene>
    <name evidence="1" type="ORF">JCM16418_5156</name>
</gene>
<protein>
    <submittedName>
        <fullName evidence="1">Uncharacterized protein</fullName>
    </submittedName>
</protein>
<evidence type="ECO:0000313" key="2">
    <source>
        <dbReference type="Proteomes" id="UP000019364"/>
    </source>
</evidence>
<evidence type="ECO:0000313" key="1">
    <source>
        <dbReference type="EMBL" id="GAF10919.1"/>
    </source>
</evidence>
<reference evidence="1 2" key="1">
    <citation type="journal article" date="2014" name="Genome Announc.">
        <title>Draft Genome Sequence of Paenibacillus pini JCM 16418T, Isolated from the Rhizosphere of Pine Tree.</title>
        <authorList>
            <person name="Yuki M."/>
            <person name="Oshima K."/>
            <person name="Suda W."/>
            <person name="Oshida Y."/>
            <person name="Kitamura K."/>
            <person name="Iida Y."/>
            <person name="Hattori M."/>
            <person name="Ohkuma M."/>
        </authorList>
    </citation>
    <scope>NUCLEOTIDE SEQUENCE [LARGE SCALE GENOMIC DNA]</scope>
    <source>
        <strain evidence="1 2">JCM 16418</strain>
    </source>
</reference>
<proteinExistence type="predicted"/>
<comment type="caution">
    <text evidence="1">The sequence shown here is derived from an EMBL/GenBank/DDBJ whole genome shotgun (WGS) entry which is preliminary data.</text>
</comment>
<dbReference type="EMBL" id="BAVZ01000052">
    <property type="protein sequence ID" value="GAF10919.1"/>
    <property type="molecule type" value="Genomic_DNA"/>
</dbReference>